<reference evidence="1 2" key="1">
    <citation type="submission" date="2020-01" db="EMBL/GenBank/DDBJ databases">
        <authorList>
            <person name="Gupta K D."/>
        </authorList>
    </citation>
    <scope>NUCLEOTIDE SEQUENCE [LARGE SCALE GENOMIC DNA]</scope>
</reference>
<proteinExistence type="predicted"/>
<protein>
    <recommendedName>
        <fullName evidence="3">F-box domain-containing protein</fullName>
    </recommendedName>
</protein>
<dbReference type="Gene3D" id="1.20.1280.50">
    <property type="match status" value="1"/>
</dbReference>
<dbReference type="InterPro" id="IPR036047">
    <property type="entry name" value="F-box-like_dom_sf"/>
</dbReference>
<dbReference type="AlphaFoldDB" id="A0A8S0W2A7"/>
<dbReference type="Proteomes" id="UP000467700">
    <property type="component" value="Unassembled WGS sequence"/>
</dbReference>
<evidence type="ECO:0000313" key="2">
    <source>
        <dbReference type="Proteomes" id="UP000467700"/>
    </source>
</evidence>
<dbReference type="EMBL" id="CACVBS010000024">
    <property type="protein sequence ID" value="CAA7259464.1"/>
    <property type="molecule type" value="Genomic_DNA"/>
</dbReference>
<dbReference type="SUPFAM" id="SSF52047">
    <property type="entry name" value="RNI-like"/>
    <property type="match status" value="1"/>
</dbReference>
<gene>
    <name evidence="1" type="ORF">AAE3_LOCUS1555</name>
</gene>
<name>A0A8S0W2A7_CYCAE</name>
<organism evidence="1 2">
    <name type="scientific">Cyclocybe aegerita</name>
    <name type="common">Black poplar mushroom</name>
    <name type="synonym">Agrocybe aegerita</name>
    <dbReference type="NCBI Taxonomy" id="1973307"/>
    <lineage>
        <taxon>Eukaryota</taxon>
        <taxon>Fungi</taxon>
        <taxon>Dikarya</taxon>
        <taxon>Basidiomycota</taxon>
        <taxon>Agaricomycotina</taxon>
        <taxon>Agaricomycetes</taxon>
        <taxon>Agaricomycetidae</taxon>
        <taxon>Agaricales</taxon>
        <taxon>Agaricineae</taxon>
        <taxon>Bolbitiaceae</taxon>
        <taxon>Cyclocybe</taxon>
    </lineage>
</organism>
<comment type="caution">
    <text evidence="1">The sequence shown here is derived from an EMBL/GenBank/DDBJ whole genome shotgun (WGS) entry which is preliminary data.</text>
</comment>
<sequence>MAEDDPLAAALKQIEKEIEDLLSKRDNLLRRIRGATCPALPPDVLLEVFHHLLNDDNDSKTIIYPSHVCRLWRRTAIGAPFLWTQLLIGTSEEGKDAATVAYAATCAQRAGGRLMFLTMVERTTWPPKPSSKDFLLSILEATRSCRWEKICLSSGHTCDFGHLFGGCLDSEKVAEVHTFSLTNRDSEAHSKAGIINLQPYRALTSFTFDCRKQRNADILSVPWQQLTYLKLVTAMGTDQHLQFLRQCVNLETCILKDESRSRPARHAPVHLLKLKRLEILETPDIIFDLHTPAIEELVLHSNSDDYGREELWDYLSSIGSTLRKIELPGEMMWQFPSFFESLEVLEELGISGSLEGRWDDGFEDERMSHDQGVRVLLQDMLYSRPRLRTLELKNQWCCPGEHIQDCLLQFVEDRIKRGKPTALERVTYRVDTHTKRRMEEIATRFENLRKGGTVTLDIES</sequence>
<evidence type="ECO:0008006" key="3">
    <source>
        <dbReference type="Google" id="ProtNLM"/>
    </source>
</evidence>
<dbReference type="OrthoDB" id="3172239at2759"/>
<evidence type="ECO:0000313" key="1">
    <source>
        <dbReference type="EMBL" id="CAA7259464.1"/>
    </source>
</evidence>
<keyword evidence="2" id="KW-1185">Reference proteome</keyword>
<accession>A0A8S0W2A7</accession>
<dbReference type="SUPFAM" id="SSF81383">
    <property type="entry name" value="F-box domain"/>
    <property type="match status" value="1"/>
</dbReference>